<gene>
    <name evidence="3" type="ORF">KDW_45260</name>
</gene>
<dbReference type="RefSeq" id="WP_151758118.1">
    <property type="nucleotide sequence ID" value="NZ_BKZW01000002.1"/>
</dbReference>
<dbReference type="PANTHER" id="PTHR39158">
    <property type="entry name" value="OS08G0560600 PROTEIN"/>
    <property type="match status" value="1"/>
</dbReference>
<evidence type="ECO:0000313" key="3">
    <source>
        <dbReference type="EMBL" id="GER90364.1"/>
    </source>
</evidence>
<evidence type="ECO:0000313" key="4">
    <source>
        <dbReference type="Proteomes" id="UP000326912"/>
    </source>
</evidence>
<dbReference type="Proteomes" id="UP000326912">
    <property type="component" value="Unassembled WGS sequence"/>
</dbReference>
<dbReference type="InterPro" id="IPR018961">
    <property type="entry name" value="DnaJ_homolog_subfam-C_membr-28"/>
</dbReference>
<organism evidence="3 4">
    <name type="scientific">Dictyobacter vulcani</name>
    <dbReference type="NCBI Taxonomy" id="2607529"/>
    <lineage>
        <taxon>Bacteria</taxon>
        <taxon>Bacillati</taxon>
        <taxon>Chloroflexota</taxon>
        <taxon>Ktedonobacteria</taxon>
        <taxon>Ktedonobacterales</taxon>
        <taxon>Dictyobacteraceae</taxon>
        <taxon>Dictyobacter</taxon>
    </lineage>
</organism>
<feature type="coiled-coil region" evidence="1">
    <location>
        <begin position="121"/>
        <end position="148"/>
    </location>
</feature>
<evidence type="ECO:0000259" key="2">
    <source>
        <dbReference type="Pfam" id="PF09350"/>
    </source>
</evidence>
<dbReference type="InterPro" id="IPR052573">
    <property type="entry name" value="DnaJ_C_subfamily_28"/>
</dbReference>
<sequence length="187" mass="21901">MDFVDWRKLPRNERASAQRTRDDEEEQKNAAIRFHGIADYLIQKAQNAGQFDNLAGAGKPFQPEALETNGFDALASNILKSIGAEPLEISLQKEIRRKTTLIEKHLEYLQHRLSYVQTLARARYQRRIKAYLREVHAYEKQYNKLLKEINSRILSLNILAPGAMHMKPLPAEQLLQEYRERFYVFDE</sequence>
<dbReference type="PANTHER" id="PTHR39158:SF1">
    <property type="entry name" value="DNAJ HOMOLOG SUBFAMILY C MEMBER 28"/>
    <property type="match status" value="1"/>
</dbReference>
<keyword evidence="4" id="KW-1185">Reference proteome</keyword>
<feature type="domain" description="DnaJ homologue subfamily C member 28 conserved" evidence="2">
    <location>
        <begin position="37"/>
        <end position="101"/>
    </location>
</feature>
<reference evidence="3 4" key="1">
    <citation type="submission" date="2019-10" db="EMBL/GenBank/DDBJ databases">
        <title>Dictyobacter vulcani sp. nov., within the class Ktedonobacteria, isolated from soil of volcanic Mt. Zao.</title>
        <authorList>
            <person name="Zheng Y."/>
            <person name="Wang C.M."/>
            <person name="Sakai Y."/>
            <person name="Abe K."/>
            <person name="Yokota A."/>
            <person name="Yabe S."/>
        </authorList>
    </citation>
    <scope>NUCLEOTIDE SEQUENCE [LARGE SCALE GENOMIC DNA]</scope>
    <source>
        <strain evidence="3 4">W12</strain>
    </source>
</reference>
<evidence type="ECO:0000256" key="1">
    <source>
        <dbReference type="SAM" id="Coils"/>
    </source>
</evidence>
<accession>A0A5J4KLQ2</accession>
<comment type="caution">
    <text evidence="3">The sequence shown here is derived from an EMBL/GenBank/DDBJ whole genome shotgun (WGS) entry which is preliminary data.</text>
</comment>
<dbReference type="AlphaFoldDB" id="A0A5J4KLQ2"/>
<keyword evidence="1" id="KW-0175">Coiled coil</keyword>
<proteinExistence type="predicted"/>
<dbReference type="EMBL" id="BKZW01000002">
    <property type="protein sequence ID" value="GER90364.1"/>
    <property type="molecule type" value="Genomic_DNA"/>
</dbReference>
<protein>
    <recommendedName>
        <fullName evidence="2">DnaJ homologue subfamily C member 28 conserved domain-containing protein</fullName>
    </recommendedName>
</protein>
<dbReference type="Pfam" id="PF09350">
    <property type="entry name" value="DJC28_CD"/>
    <property type="match status" value="1"/>
</dbReference>
<name>A0A5J4KLQ2_9CHLR</name>